<evidence type="ECO:0000313" key="2">
    <source>
        <dbReference type="EMBL" id="KAI0295129.1"/>
    </source>
</evidence>
<name>A0AAD4QI14_9AGAM</name>
<dbReference type="AlphaFoldDB" id="A0AAD4QI14"/>
<keyword evidence="1" id="KW-0812">Transmembrane</keyword>
<evidence type="ECO:0008006" key="4">
    <source>
        <dbReference type="Google" id="ProtNLM"/>
    </source>
</evidence>
<dbReference type="Proteomes" id="UP001203297">
    <property type="component" value="Unassembled WGS sequence"/>
</dbReference>
<comment type="caution">
    <text evidence="2">The sequence shown here is derived from an EMBL/GenBank/DDBJ whole genome shotgun (WGS) entry which is preliminary data.</text>
</comment>
<feature type="transmembrane region" description="Helical" evidence="1">
    <location>
        <begin position="131"/>
        <end position="149"/>
    </location>
</feature>
<feature type="transmembrane region" description="Helical" evidence="1">
    <location>
        <begin position="6"/>
        <end position="34"/>
    </location>
</feature>
<proteinExistence type="predicted"/>
<organism evidence="2 3">
    <name type="scientific">Multifurca ochricompacta</name>
    <dbReference type="NCBI Taxonomy" id="376703"/>
    <lineage>
        <taxon>Eukaryota</taxon>
        <taxon>Fungi</taxon>
        <taxon>Dikarya</taxon>
        <taxon>Basidiomycota</taxon>
        <taxon>Agaricomycotina</taxon>
        <taxon>Agaricomycetes</taxon>
        <taxon>Russulales</taxon>
        <taxon>Russulaceae</taxon>
        <taxon>Multifurca</taxon>
    </lineage>
</organism>
<keyword evidence="1" id="KW-1133">Transmembrane helix</keyword>
<evidence type="ECO:0000313" key="3">
    <source>
        <dbReference type="Proteomes" id="UP001203297"/>
    </source>
</evidence>
<protein>
    <recommendedName>
        <fullName evidence="4">Transmembrane protein</fullName>
    </recommendedName>
</protein>
<keyword evidence="3" id="KW-1185">Reference proteome</keyword>
<keyword evidence="1" id="KW-0472">Membrane</keyword>
<evidence type="ECO:0000256" key="1">
    <source>
        <dbReference type="SAM" id="Phobius"/>
    </source>
</evidence>
<dbReference type="EMBL" id="WTXG01000062">
    <property type="protein sequence ID" value="KAI0295129.1"/>
    <property type="molecule type" value="Genomic_DNA"/>
</dbReference>
<gene>
    <name evidence="2" type="ORF">B0F90DRAFT_1752873</name>
</gene>
<accession>A0AAD4QI14</accession>
<sequence length="150" mass="17330">MVLHTQFIYFFAPATFTLSIGISIPSFIQPRLCAQSPPFRRRCHGRPRLRSSQRFLFCHKCIPICCINISGLFVFSPLTWVQHFSPPPTYIASKLELREPIYAREMVDKERKKEFLLKKGPTSRFVLISPWFIYLSPGGITLVHLGALLF</sequence>
<reference evidence="2" key="1">
    <citation type="journal article" date="2022" name="New Phytol.">
        <title>Evolutionary transition to the ectomycorrhizal habit in the genomes of a hyperdiverse lineage of mushroom-forming fungi.</title>
        <authorList>
            <person name="Looney B."/>
            <person name="Miyauchi S."/>
            <person name="Morin E."/>
            <person name="Drula E."/>
            <person name="Courty P.E."/>
            <person name="Kohler A."/>
            <person name="Kuo A."/>
            <person name="LaButti K."/>
            <person name="Pangilinan J."/>
            <person name="Lipzen A."/>
            <person name="Riley R."/>
            <person name="Andreopoulos W."/>
            <person name="He G."/>
            <person name="Johnson J."/>
            <person name="Nolan M."/>
            <person name="Tritt A."/>
            <person name="Barry K.W."/>
            <person name="Grigoriev I.V."/>
            <person name="Nagy L.G."/>
            <person name="Hibbett D."/>
            <person name="Henrissat B."/>
            <person name="Matheny P.B."/>
            <person name="Labbe J."/>
            <person name="Martin F.M."/>
        </authorList>
    </citation>
    <scope>NUCLEOTIDE SEQUENCE</scope>
    <source>
        <strain evidence="2">BPL690</strain>
    </source>
</reference>